<organism evidence="5 6">
    <name type="scientific">Pseudoduganella rivuli</name>
    <dbReference type="NCBI Taxonomy" id="2666085"/>
    <lineage>
        <taxon>Bacteria</taxon>
        <taxon>Pseudomonadati</taxon>
        <taxon>Pseudomonadota</taxon>
        <taxon>Betaproteobacteria</taxon>
        <taxon>Burkholderiales</taxon>
        <taxon>Oxalobacteraceae</taxon>
        <taxon>Telluria group</taxon>
        <taxon>Pseudoduganella</taxon>
    </lineage>
</organism>
<evidence type="ECO:0000256" key="3">
    <source>
        <dbReference type="SAM" id="SignalP"/>
    </source>
</evidence>
<feature type="domain" description="SGNH hydrolase-type esterase" evidence="4">
    <location>
        <begin position="187"/>
        <end position="341"/>
    </location>
</feature>
<accession>A0A7X2IHV9</accession>
<dbReference type="Gene3D" id="3.40.50.1110">
    <property type="entry name" value="SGNH hydrolase"/>
    <property type="match status" value="1"/>
</dbReference>
<dbReference type="Pfam" id="PF13472">
    <property type="entry name" value="Lipase_GDSL_2"/>
    <property type="match status" value="1"/>
</dbReference>
<dbReference type="RefSeq" id="WP_154370803.1">
    <property type="nucleotide sequence ID" value="NZ_WKJJ01000001.1"/>
</dbReference>
<dbReference type="GO" id="GO:0016788">
    <property type="term" value="F:hydrolase activity, acting on ester bonds"/>
    <property type="evidence" value="ECO:0007669"/>
    <property type="project" value="UniProtKB-ARBA"/>
</dbReference>
<evidence type="ECO:0000256" key="1">
    <source>
        <dbReference type="ARBA" id="ARBA00008668"/>
    </source>
</evidence>
<dbReference type="InterPro" id="IPR037459">
    <property type="entry name" value="RhgT-like"/>
</dbReference>
<dbReference type="InterPro" id="IPR008979">
    <property type="entry name" value="Galactose-bd-like_sf"/>
</dbReference>
<dbReference type="Gene3D" id="2.60.120.430">
    <property type="entry name" value="Galactose-binding lectin"/>
    <property type="match status" value="1"/>
</dbReference>
<dbReference type="SUPFAM" id="SSF52266">
    <property type="entry name" value="SGNH hydrolase"/>
    <property type="match status" value="1"/>
</dbReference>
<keyword evidence="2" id="KW-0378">Hydrolase</keyword>
<dbReference type="PANTHER" id="PTHR43695">
    <property type="entry name" value="PUTATIVE (AFU_ORTHOLOGUE AFUA_2G17250)-RELATED"/>
    <property type="match status" value="1"/>
</dbReference>
<protein>
    <recommendedName>
        <fullName evidence="4">SGNH hydrolase-type esterase domain-containing protein</fullName>
    </recommendedName>
</protein>
<dbReference type="InterPro" id="IPR036514">
    <property type="entry name" value="SGNH_hydro_sf"/>
</dbReference>
<evidence type="ECO:0000313" key="5">
    <source>
        <dbReference type="EMBL" id="MRV70317.1"/>
    </source>
</evidence>
<evidence type="ECO:0000313" key="6">
    <source>
        <dbReference type="Proteomes" id="UP000446768"/>
    </source>
</evidence>
<dbReference type="SUPFAM" id="SSF49785">
    <property type="entry name" value="Galactose-binding domain-like"/>
    <property type="match status" value="1"/>
</dbReference>
<dbReference type="EMBL" id="WKJJ01000001">
    <property type="protein sequence ID" value="MRV70317.1"/>
    <property type="molecule type" value="Genomic_DNA"/>
</dbReference>
<comment type="similarity">
    <text evidence="1">Belongs to the 'GDSL' lipolytic enzyme family.</text>
</comment>
<dbReference type="PANTHER" id="PTHR43695:SF1">
    <property type="entry name" value="RHAMNOGALACTURONAN ACETYLESTERASE"/>
    <property type="match status" value="1"/>
</dbReference>
<dbReference type="Proteomes" id="UP000446768">
    <property type="component" value="Unassembled WGS sequence"/>
</dbReference>
<keyword evidence="3" id="KW-0732">Signal</keyword>
<name>A0A7X2IHV9_9BURK</name>
<gene>
    <name evidence="5" type="ORF">GJ700_01095</name>
</gene>
<proteinExistence type="inferred from homology"/>
<dbReference type="InterPro" id="IPR013830">
    <property type="entry name" value="SGNH_hydro"/>
</dbReference>
<sequence>MAVKPFTLALALLGLVAWPARAAAPPTVFHFTPSAAAGGVAVEAGTAYQPARGYGFDNGTSPWSGKPWQFSAALTEGNYDVVITFQNAKVAARATVKAELRRLMVEQGDTGHHTPANAAARRFTVNLRNPAIAAKNGMAEGKVDLLPRETQGEAAAWDNRLTLEIHAESGGVRTIEVVPVAVPTVFLLGDSTVADQADEPYASWGQMLPRFFRQGIAVANHAESGESLRASLSRRRIDKVVSLLNPGDLVLIQFGHNDQKQLFDGVSAPFTTYKHELKTHVDMVRAAGGVPVLVTSVERRRFDAQGNMSTTLNDYADAVRQTAQEMHVPLIDLHAMSRQLYKAMGARASEALFAAPPGKQIDNTHHNAYGAYILARLVAQGLRETGLPAAQYLSADLGAVDPARPMALEQFAVPASPARSAERPRGD</sequence>
<feature type="chain" id="PRO_5030744323" description="SGNH hydrolase-type esterase domain-containing protein" evidence="3">
    <location>
        <begin position="23"/>
        <end position="427"/>
    </location>
</feature>
<evidence type="ECO:0000256" key="2">
    <source>
        <dbReference type="ARBA" id="ARBA00022801"/>
    </source>
</evidence>
<keyword evidence="6" id="KW-1185">Reference proteome</keyword>
<feature type="signal peptide" evidence="3">
    <location>
        <begin position="1"/>
        <end position="22"/>
    </location>
</feature>
<comment type="caution">
    <text evidence="5">The sequence shown here is derived from an EMBL/GenBank/DDBJ whole genome shotgun (WGS) entry which is preliminary data.</text>
</comment>
<dbReference type="AlphaFoldDB" id="A0A7X2IHV9"/>
<dbReference type="CDD" id="cd01821">
    <property type="entry name" value="Rhamnogalacturan_acetylesterase_like"/>
    <property type="match status" value="1"/>
</dbReference>
<reference evidence="5 6" key="1">
    <citation type="submission" date="2019-11" db="EMBL/GenBank/DDBJ databases">
        <title>Novel species isolated from a subtropical stream in China.</title>
        <authorList>
            <person name="Lu H."/>
        </authorList>
    </citation>
    <scope>NUCLEOTIDE SEQUENCE [LARGE SCALE GENOMIC DNA]</scope>
    <source>
        <strain evidence="5 6">FT92W</strain>
    </source>
</reference>
<evidence type="ECO:0000259" key="4">
    <source>
        <dbReference type="Pfam" id="PF13472"/>
    </source>
</evidence>